<dbReference type="Proteomes" id="UP001595975">
    <property type="component" value="Unassembled WGS sequence"/>
</dbReference>
<accession>A0ABW0X066</accession>
<proteinExistence type="inferred from homology"/>
<dbReference type="PROSITE" id="PS00498">
    <property type="entry name" value="TYROSINASE_2"/>
    <property type="match status" value="1"/>
</dbReference>
<dbReference type="SUPFAM" id="SSF48056">
    <property type="entry name" value="Di-copper centre-containing domain"/>
    <property type="match status" value="1"/>
</dbReference>
<comment type="similarity">
    <text evidence="2">Belongs to the tyrosinase family.</text>
</comment>
<evidence type="ECO:0000256" key="2">
    <source>
        <dbReference type="ARBA" id="ARBA00009928"/>
    </source>
</evidence>
<protein>
    <submittedName>
        <fullName evidence="8">Tyrosinase family protein</fullName>
    </submittedName>
</protein>
<keyword evidence="5" id="KW-0186">Copper</keyword>
<feature type="domain" description="Tyrosinase copper-binding" evidence="6">
    <location>
        <begin position="77"/>
        <end position="94"/>
    </location>
</feature>
<dbReference type="EMBL" id="JBHSOF010000005">
    <property type="protein sequence ID" value="MFC5662579.1"/>
    <property type="molecule type" value="Genomic_DNA"/>
</dbReference>
<comment type="caution">
    <text evidence="8">The sequence shown here is derived from an EMBL/GenBank/DDBJ whole genome shotgun (WGS) entry which is preliminary data.</text>
</comment>
<name>A0ABW0X066_9ACTN</name>
<dbReference type="RefSeq" id="WP_380224195.1">
    <property type="nucleotide sequence ID" value="NZ_JBHSOF010000005.1"/>
</dbReference>
<organism evidence="8 9">
    <name type="scientific">Kitasatospora misakiensis</name>
    <dbReference type="NCBI Taxonomy" id="67330"/>
    <lineage>
        <taxon>Bacteria</taxon>
        <taxon>Bacillati</taxon>
        <taxon>Actinomycetota</taxon>
        <taxon>Actinomycetes</taxon>
        <taxon>Kitasatosporales</taxon>
        <taxon>Streptomycetaceae</taxon>
        <taxon>Kitasatospora</taxon>
    </lineage>
</organism>
<evidence type="ECO:0000313" key="8">
    <source>
        <dbReference type="EMBL" id="MFC5662579.1"/>
    </source>
</evidence>
<sequence>MSVVRKNILTDATARDDYIQGVLALKQEKSGFTTQQLGVPGPAVPVHTYDLFVIWHCWTMMTPIPPNGNADDRNAAHAGPIFLPWHRVMLGLLEAKIQKVLDKPGFALPYWDWASDGDLGSPTSATIFTEDYLGGDGDPVSTGKFAFHPADPSTFTVRIESEPSGMPVQTDPLRGLRRSFATDWPALPTSDEVKSTLAYAPPNGSQPVARYDTLNFNVSSRGFRNLLEGWIPRDLLRPVHMHNQVHVWISGDMALSTSPNDPAFYLHHCNVDRIWEGWMNRFGRIYTPDMSFPANKFKGERIDDEIVSPLGTSALGTSATPGSVLDFSSVCTYDVLP</sequence>
<evidence type="ECO:0000259" key="6">
    <source>
        <dbReference type="PROSITE" id="PS00497"/>
    </source>
</evidence>
<dbReference type="PANTHER" id="PTHR11474">
    <property type="entry name" value="TYROSINASE FAMILY MEMBER"/>
    <property type="match status" value="1"/>
</dbReference>
<evidence type="ECO:0000256" key="1">
    <source>
        <dbReference type="ARBA" id="ARBA00001973"/>
    </source>
</evidence>
<evidence type="ECO:0000259" key="7">
    <source>
        <dbReference type="PROSITE" id="PS00498"/>
    </source>
</evidence>
<reference evidence="9" key="1">
    <citation type="journal article" date="2019" name="Int. J. Syst. Evol. Microbiol.">
        <title>The Global Catalogue of Microorganisms (GCM) 10K type strain sequencing project: providing services to taxonomists for standard genome sequencing and annotation.</title>
        <authorList>
            <consortium name="The Broad Institute Genomics Platform"/>
            <consortium name="The Broad Institute Genome Sequencing Center for Infectious Disease"/>
            <person name="Wu L."/>
            <person name="Ma J."/>
        </authorList>
    </citation>
    <scope>NUCLEOTIDE SEQUENCE [LARGE SCALE GENOMIC DNA]</scope>
    <source>
        <strain evidence="9">CGMCC 4.1437</strain>
    </source>
</reference>
<feature type="domain" description="Tyrosinase copper-binding" evidence="7">
    <location>
        <begin position="261"/>
        <end position="272"/>
    </location>
</feature>
<comment type="cofactor">
    <cofactor evidence="1">
        <name>Cu(2+)</name>
        <dbReference type="ChEBI" id="CHEBI:29036"/>
    </cofactor>
</comment>
<dbReference type="InterPro" id="IPR050316">
    <property type="entry name" value="Tyrosinase/Hemocyanin"/>
</dbReference>
<dbReference type="InterPro" id="IPR008922">
    <property type="entry name" value="Di-copper_centre_dom_sf"/>
</dbReference>
<gene>
    <name evidence="8" type="ORF">ACFP3U_06230</name>
</gene>
<keyword evidence="9" id="KW-1185">Reference proteome</keyword>
<dbReference type="Gene3D" id="1.10.1280.10">
    <property type="entry name" value="Di-copper center containing domain from catechol oxidase"/>
    <property type="match status" value="1"/>
</dbReference>
<dbReference type="Pfam" id="PF00264">
    <property type="entry name" value="Tyrosinase"/>
    <property type="match status" value="1"/>
</dbReference>
<dbReference type="PANTHER" id="PTHR11474:SF126">
    <property type="entry name" value="TYROSINASE-LIKE PROTEIN TYR-1-RELATED"/>
    <property type="match status" value="1"/>
</dbReference>
<dbReference type="InterPro" id="IPR002227">
    <property type="entry name" value="Tyrosinase_Cu-bd"/>
</dbReference>
<dbReference type="PROSITE" id="PS00497">
    <property type="entry name" value="TYROSINASE_1"/>
    <property type="match status" value="1"/>
</dbReference>
<dbReference type="PRINTS" id="PR00092">
    <property type="entry name" value="TYROSINASE"/>
</dbReference>
<evidence type="ECO:0000256" key="3">
    <source>
        <dbReference type="ARBA" id="ARBA00022723"/>
    </source>
</evidence>
<evidence type="ECO:0000256" key="5">
    <source>
        <dbReference type="ARBA" id="ARBA00023008"/>
    </source>
</evidence>
<keyword evidence="3" id="KW-0479">Metal-binding</keyword>
<keyword evidence="4" id="KW-0560">Oxidoreductase</keyword>
<evidence type="ECO:0000256" key="4">
    <source>
        <dbReference type="ARBA" id="ARBA00023002"/>
    </source>
</evidence>
<evidence type="ECO:0000313" key="9">
    <source>
        <dbReference type="Proteomes" id="UP001595975"/>
    </source>
</evidence>